<evidence type="ECO:0000313" key="1">
    <source>
        <dbReference type="EMBL" id="KIE46661.1"/>
    </source>
</evidence>
<protein>
    <submittedName>
        <fullName evidence="1">Uncharacterized protein</fullName>
    </submittedName>
</protein>
<dbReference type="EMBL" id="AYSO01000016">
    <property type="protein sequence ID" value="KIE46661.1"/>
    <property type="molecule type" value="Genomic_DNA"/>
</dbReference>
<comment type="caution">
    <text evidence="1">The sequence shown here is derived from an EMBL/GenBank/DDBJ whole genome shotgun (WGS) entry which is preliminary data.</text>
</comment>
<gene>
    <name evidence="1" type="ORF">U732_3415</name>
</gene>
<dbReference type="OrthoDB" id="1884346at2"/>
<keyword evidence="2" id="KW-1185">Reference proteome</keyword>
<accession>A0A0C1R7Z0</accession>
<dbReference type="AlphaFoldDB" id="A0A0C1R7Z0"/>
<name>A0A0C1R7Z0_9CLOT</name>
<reference evidence="1 2" key="1">
    <citation type="journal article" date="2015" name="Infect. Genet. Evol.">
        <title>Genomic sequences of six botulinum neurotoxin-producing strains representing three clostridial species illustrate the mobility and diversity of botulinum neurotoxin genes.</title>
        <authorList>
            <person name="Smith T.J."/>
            <person name="Hill K.K."/>
            <person name="Xie G."/>
            <person name="Foley B.T."/>
            <person name="Williamson C.H."/>
            <person name="Foster J.T."/>
            <person name="Johnson S.L."/>
            <person name="Chertkov O."/>
            <person name="Teshima H."/>
            <person name="Gibbons H.S."/>
            <person name="Johnsky L.A."/>
            <person name="Karavis M.A."/>
            <person name="Smith L.A."/>
        </authorList>
    </citation>
    <scope>NUCLEOTIDE SEQUENCE [LARGE SCALE GENOMIC DNA]</scope>
    <source>
        <strain evidence="1 2">CDC 2741</strain>
    </source>
</reference>
<proteinExistence type="predicted"/>
<evidence type="ECO:0000313" key="2">
    <source>
        <dbReference type="Proteomes" id="UP000031366"/>
    </source>
</evidence>
<sequence length="90" mass="10281">MKIGDFVELDTKGNGKFKYTVKDIEGVSSGVDRDAELLEYGKVQQNEKLKNIDRREIIHVKGSDGEELKEELLEIDNSNFYSTITDKKNN</sequence>
<dbReference type="Proteomes" id="UP000031366">
    <property type="component" value="Unassembled WGS sequence"/>
</dbReference>
<dbReference type="RefSeq" id="WP_039633175.1">
    <property type="nucleotide sequence ID" value="NZ_AYSO01000016.1"/>
</dbReference>
<dbReference type="STRING" id="29341.RSJ17_18850"/>
<organism evidence="1 2">
    <name type="scientific">Clostridium argentinense CDC 2741</name>
    <dbReference type="NCBI Taxonomy" id="1418104"/>
    <lineage>
        <taxon>Bacteria</taxon>
        <taxon>Bacillati</taxon>
        <taxon>Bacillota</taxon>
        <taxon>Clostridia</taxon>
        <taxon>Eubacteriales</taxon>
        <taxon>Clostridiaceae</taxon>
        <taxon>Clostridium</taxon>
    </lineage>
</organism>